<evidence type="ECO:0000259" key="6">
    <source>
        <dbReference type="PROSITE" id="PS50199"/>
    </source>
</evidence>
<feature type="domain" description="RanBP2-type" evidence="6">
    <location>
        <begin position="340"/>
        <end position="369"/>
    </location>
</feature>
<name>A0AAD8S585_LOLMU</name>
<dbReference type="PROSITE" id="PS50199">
    <property type="entry name" value="ZF_RANBP2_2"/>
    <property type="match status" value="3"/>
</dbReference>
<dbReference type="GO" id="GO:0003729">
    <property type="term" value="F:mRNA binding"/>
    <property type="evidence" value="ECO:0007669"/>
    <property type="project" value="TreeGrafter"/>
</dbReference>
<proteinExistence type="predicted"/>
<comment type="caution">
    <text evidence="7">The sequence shown here is derived from an EMBL/GenBank/DDBJ whole genome shotgun (WGS) entry which is preliminary data.</text>
</comment>
<feature type="compositionally biased region" description="Basic and acidic residues" evidence="5">
    <location>
        <begin position="395"/>
        <end position="411"/>
    </location>
</feature>
<protein>
    <recommendedName>
        <fullName evidence="6">RanBP2-type domain-containing protein</fullName>
    </recommendedName>
</protein>
<evidence type="ECO:0000256" key="1">
    <source>
        <dbReference type="ARBA" id="ARBA00022723"/>
    </source>
</evidence>
<dbReference type="InterPro" id="IPR001876">
    <property type="entry name" value="Znf_RanBP2"/>
</dbReference>
<evidence type="ECO:0000313" key="7">
    <source>
        <dbReference type="EMBL" id="KAK1645043.1"/>
    </source>
</evidence>
<dbReference type="PANTHER" id="PTHR23111">
    <property type="entry name" value="ZINC FINGER PROTEIN"/>
    <property type="match status" value="1"/>
</dbReference>
<feature type="region of interest" description="Disordered" evidence="5">
    <location>
        <begin position="395"/>
        <end position="565"/>
    </location>
</feature>
<sequence length="565" mass="62853">MASSKLLTTAMSASFRRIYRLASSPLLPPASRRLPGPFLSARFCSAAAAATADTKTAPEALDAAYSAVASVSTGHPWPEWGDFLEKLRAKGYFERPPPPGSDPAKSAAGDGEVATADAYVVRDQNRVKNACLKFARERFDLLSSLPKQDIQAIVECGCPNIFRKAVSSAKRLREFVQVDESDACSVCKLRGSCDKAYVIPNAEEAARTVDVVRVLLTYAIDPTSLSGENPVAGGVQESARKLLSDLTMLCDTTIDPSLPEPVFQTSSKKESSTKVGRGTQSHAKSRVSAGNGRETAVTEMKKGDWLCPNCNFLNFARNRQCLECKEAGPKKIEADTTEMKMGDWICPQCNFMNFSRNKMCFKCEGHRPKRQLNPGEWECPSCDFVNFRRNQECKKCSHDRPEDDTQDRKLGYDVWRNTKGADSGRSFDAHEDDDGDEEVMRTERKHVPSRRAPPAQRGYAGNSRKGDDGDDALPYERERRHVSSRREAPARKGFRKDDDDVEFDVLPFDGERKHVSSRRAGPARREFREDDGSEDDVLPYEGERKHVASKRASPSPRRFTASRGR</sequence>
<dbReference type="GO" id="GO:0005737">
    <property type="term" value="C:cytoplasm"/>
    <property type="evidence" value="ECO:0007669"/>
    <property type="project" value="TreeGrafter"/>
</dbReference>
<dbReference type="EMBL" id="JAUUTY010000004">
    <property type="protein sequence ID" value="KAK1645043.1"/>
    <property type="molecule type" value="Genomic_DNA"/>
</dbReference>
<dbReference type="PROSITE" id="PS01358">
    <property type="entry name" value="ZF_RANBP2_1"/>
    <property type="match status" value="2"/>
</dbReference>
<feature type="domain" description="RanBP2-type" evidence="6">
    <location>
        <begin position="373"/>
        <end position="402"/>
    </location>
</feature>
<keyword evidence="3" id="KW-0862">Zinc</keyword>
<dbReference type="InterPro" id="IPR036443">
    <property type="entry name" value="Znf_RanBP2_sf"/>
</dbReference>
<dbReference type="AlphaFoldDB" id="A0AAD8S585"/>
<keyword evidence="1" id="KW-0479">Metal-binding</keyword>
<dbReference type="Proteomes" id="UP001231189">
    <property type="component" value="Unassembled WGS sequence"/>
</dbReference>
<feature type="domain" description="RanBP2-type" evidence="6">
    <location>
        <begin position="301"/>
        <end position="330"/>
    </location>
</feature>
<gene>
    <name evidence="7" type="ORF">QYE76_062848</name>
</gene>
<dbReference type="GO" id="GO:0008270">
    <property type="term" value="F:zinc ion binding"/>
    <property type="evidence" value="ECO:0007669"/>
    <property type="project" value="UniProtKB-KW"/>
</dbReference>
<dbReference type="Pfam" id="PF00641">
    <property type="entry name" value="Zn_ribbon_RanBP"/>
    <property type="match status" value="3"/>
</dbReference>
<evidence type="ECO:0000313" key="8">
    <source>
        <dbReference type="Proteomes" id="UP001231189"/>
    </source>
</evidence>
<dbReference type="SUPFAM" id="SSF90209">
    <property type="entry name" value="Ran binding protein zinc finger-like"/>
    <property type="match status" value="3"/>
</dbReference>
<evidence type="ECO:0000256" key="5">
    <source>
        <dbReference type="SAM" id="MobiDB-lite"/>
    </source>
</evidence>
<feature type="compositionally biased region" description="Basic and acidic residues" evidence="5">
    <location>
        <begin position="474"/>
        <end position="498"/>
    </location>
</feature>
<dbReference type="SMART" id="SM00547">
    <property type="entry name" value="ZnF_RBZ"/>
    <property type="match status" value="3"/>
</dbReference>
<accession>A0AAD8S585</accession>
<evidence type="ECO:0000256" key="2">
    <source>
        <dbReference type="ARBA" id="ARBA00022771"/>
    </source>
</evidence>
<organism evidence="7 8">
    <name type="scientific">Lolium multiflorum</name>
    <name type="common">Italian ryegrass</name>
    <name type="synonym">Lolium perenne subsp. multiflorum</name>
    <dbReference type="NCBI Taxonomy" id="4521"/>
    <lineage>
        <taxon>Eukaryota</taxon>
        <taxon>Viridiplantae</taxon>
        <taxon>Streptophyta</taxon>
        <taxon>Embryophyta</taxon>
        <taxon>Tracheophyta</taxon>
        <taxon>Spermatophyta</taxon>
        <taxon>Magnoliopsida</taxon>
        <taxon>Liliopsida</taxon>
        <taxon>Poales</taxon>
        <taxon>Poaceae</taxon>
        <taxon>BOP clade</taxon>
        <taxon>Pooideae</taxon>
        <taxon>Poodae</taxon>
        <taxon>Poeae</taxon>
        <taxon>Poeae Chloroplast Group 2 (Poeae type)</taxon>
        <taxon>Loliodinae</taxon>
        <taxon>Loliinae</taxon>
        <taxon>Lolium</taxon>
    </lineage>
</organism>
<reference evidence="7" key="1">
    <citation type="submission" date="2023-07" db="EMBL/GenBank/DDBJ databases">
        <title>A chromosome-level genome assembly of Lolium multiflorum.</title>
        <authorList>
            <person name="Chen Y."/>
            <person name="Copetti D."/>
            <person name="Kolliker R."/>
            <person name="Studer B."/>
        </authorList>
    </citation>
    <scope>NUCLEOTIDE SEQUENCE</scope>
    <source>
        <strain evidence="7">02402/16</strain>
        <tissue evidence="7">Leaf</tissue>
    </source>
</reference>
<keyword evidence="2 4" id="KW-0863">Zinc-finger</keyword>
<dbReference type="PANTHER" id="PTHR23111:SF40">
    <property type="entry name" value="RNA-BINDING PROTEIN INVOLVED IN HETEROCHROMATIN ASSEMBLY-RELATED"/>
    <property type="match status" value="1"/>
</dbReference>
<evidence type="ECO:0000256" key="4">
    <source>
        <dbReference type="PROSITE-ProRule" id="PRU00322"/>
    </source>
</evidence>
<evidence type="ECO:0000256" key="3">
    <source>
        <dbReference type="ARBA" id="ARBA00022833"/>
    </source>
</evidence>
<feature type="region of interest" description="Disordered" evidence="5">
    <location>
        <begin position="259"/>
        <end position="294"/>
    </location>
</feature>
<keyword evidence="8" id="KW-1185">Reference proteome</keyword>
<dbReference type="Gene3D" id="4.10.1060.10">
    <property type="entry name" value="Zinc finger, RanBP2-type"/>
    <property type="match status" value="3"/>
</dbReference>